<keyword evidence="3" id="KW-0133">Cell shape</keyword>
<dbReference type="GO" id="GO:0071555">
    <property type="term" value="P:cell wall organization"/>
    <property type="evidence" value="ECO:0007669"/>
    <property type="project" value="UniProtKB-KW"/>
</dbReference>
<gene>
    <name evidence="7" type="ORF">COV85_00110</name>
</gene>
<dbReference type="Proteomes" id="UP000231550">
    <property type="component" value="Unassembled WGS sequence"/>
</dbReference>
<dbReference type="AlphaFoldDB" id="A0A2H0KRM3"/>
<evidence type="ECO:0000313" key="7">
    <source>
        <dbReference type="EMBL" id="PIQ74798.1"/>
    </source>
</evidence>
<organism evidence="7 8">
    <name type="scientific">Candidatus Portnoybacteria bacterium CG11_big_fil_rev_8_21_14_0_20_44_10</name>
    <dbReference type="NCBI Taxonomy" id="1974818"/>
    <lineage>
        <taxon>Bacteria</taxon>
        <taxon>Candidatus Portnoyibacteriota</taxon>
    </lineage>
</organism>
<dbReference type="InterPro" id="IPR016181">
    <property type="entry name" value="Acyl_CoA_acyltransferase"/>
</dbReference>
<accession>A0A2H0KRM3</accession>
<protein>
    <recommendedName>
        <fullName evidence="9">Methicillin resistance protein</fullName>
    </recommendedName>
</protein>
<dbReference type="PROSITE" id="PS51191">
    <property type="entry name" value="FEMABX"/>
    <property type="match status" value="1"/>
</dbReference>
<keyword evidence="6" id="KW-0961">Cell wall biogenesis/degradation</keyword>
<dbReference type="InterPro" id="IPR050644">
    <property type="entry name" value="PG_Glycine_Bridge_Synth"/>
</dbReference>
<dbReference type="InterPro" id="IPR003447">
    <property type="entry name" value="FEMABX"/>
</dbReference>
<keyword evidence="2" id="KW-0808">Transferase</keyword>
<dbReference type="GO" id="GO:0008360">
    <property type="term" value="P:regulation of cell shape"/>
    <property type="evidence" value="ECO:0007669"/>
    <property type="project" value="UniProtKB-KW"/>
</dbReference>
<dbReference type="PANTHER" id="PTHR36174:SF1">
    <property type="entry name" value="LIPID II:GLYCINE GLYCYLTRANSFERASE"/>
    <property type="match status" value="1"/>
</dbReference>
<evidence type="ECO:0008006" key="9">
    <source>
        <dbReference type="Google" id="ProtNLM"/>
    </source>
</evidence>
<dbReference type="Pfam" id="PF02388">
    <property type="entry name" value="FemAB"/>
    <property type="match status" value="2"/>
</dbReference>
<evidence type="ECO:0000256" key="3">
    <source>
        <dbReference type="ARBA" id="ARBA00022960"/>
    </source>
</evidence>
<reference evidence="7 8" key="1">
    <citation type="submission" date="2017-09" db="EMBL/GenBank/DDBJ databases">
        <title>Depth-based differentiation of microbial function through sediment-hosted aquifers and enrichment of novel symbionts in the deep terrestrial subsurface.</title>
        <authorList>
            <person name="Probst A.J."/>
            <person name="Ladd B."/>
            <person name="Jarett J.K."/>
            <person name="Geller-Mcgrath D.E."/>
            <person name="Sieber C.M."/>
            <person name="Emerson J.B."/>
            <person name="Anantharaman K."/>
            <person name="Thomas B.C."/>
            <person name="Malmstrom R."/>
            <person name="Stieglmeier M."/>
            <person name="Klingl A."/>
            <person name="Woyke T."/>
            <person name="Ryan C.M."/>
            <person name="Banfield J.F."/>
        </authorList>
    </citation>
    <scope>NUCLEOTIDE SEQUENCE [LARGE SCALE GENOMIC DNA]</scope>
    <source>
        <strain evidence="7">CG11_big_fil_rev_8_21_14_0_20_44_10</strain>
    </source>
</reference>
<sequence>MNTFSEKGKSDWNRFVVENNGSFLQSWEWGEFQKSLGRKIWRLGEIDEWLAMIIQHDLPLGKSYLYCPGGPIMNLRFKNYDLRFKNFLDDVTGIGRQEKAIFLKIEPFVEINAGENGSPSGEPFSKYWADSGLVESDGGQRIRKTLVLDLAKSEGELLAEMKQKTRYNIRVAEKHGVRVRISDRPEKDFEEFWRLMQETAKRDRIRCHPKDYYSKQLSLINIRENGSPAREPFSEYFGDEKNAAETKLFLAEFENKVIAANVVMFFDEKTIYLHGASDYEKRHLMAPYLLQWEQIKEAKRCGYAQYDFWGLDEIKWPGVTRFKKGFGGHEIEQSGAYDYVFQDWWYGIYKIAKKLF</sequence>
<name>A0A2H0KRM3_9BACT</name>
<evidence type="ECO:0000256" key="2">
    <source>
        <dbReference type="ARBA" id="ARBA00022679"/>
    </source>
</evidence>
<dbReference type="EMBL" id="PCVN01000002">
    <property type="protein sequence ID" value="PIQ74798.1"/>
    <property type="molecule type" value="Genomic_DNA"/>
</dbReference>
<dbReference type="GO" id="GO:0009252">
    <property type="term" value="P:peptidoglycan biosynthetic process"/>
    <property type="evidence" value="ECO:0007669"/>
    <property type="project" value="UniProtKB-KW"/>
</dbReference>
<keyword evidence="5" id="KW-0012">Acyltransferase</keyword>
<evidence type="ECO:0000256" key="1">
    <source>
        <dbReference type="ARBA" id="ARBA00009943"/>
    </source>
</evidence>
<dbReference type="PANTHER" id="PTHR36174">
    <property type="entry name" value="LIPID II:GLYCINE GLYCYLTRANSFERASE"/>
    <property type="match status" value="1"/>
</dbReference>
<evidence type="ECO:0000256" key="6">
    <source>
        <dbReference type="ARBA" id="ARBA00023316"/>
    </source>
</evidence>
<evidence type="ECO:0000256" key="4">
    <source>
        <dbReference type="ARBA" id="ARBA00022984"/>
    </source>
</evidence>
<keyword evidence="4" id="KW-0573">Peptidoglycan synthesis</keyword>
<dbReference type="Gene3D" id="3.40.630.30">
    <property type="match status" value="2"/>
</dbReference>
<comment type="caution">
    <text evidence="7">The sequence shown here is derived from an EMBL/GenBank/DDBJ whole genome shotgun (WGS) entry which is preliminary data.</text>
</comment>
<dbReference type="GO" id="GO:0016755">
    <property type="term" value="F:aminoacyltransferase activity"/>
    <property type="evidence" value="ECO:0007669"/>
    <property type="project" value="InterPro"/>
</dbReference>
<proteinExistence type="inferred from homology"/>
<evidence type="ECO:0000256" key="5">
    <source>
        <dbReference type="ARBA" id="ARBA00023315"/>
    </source>
</evidence>
<comment type="similarity">
    <text evidence="1">Belongs to the FemABX family.</text>
</comment>
<evidence type="ECO:0000313" key="8">
    <source>
        <dbReference type="Proteomes" id="UP000231550"/>
    </source>
</evidence>
<dbReference type="SUPFAM" id="SSF55729">
    <property type="entry name" value="Acyl-CoA N-acyltransferases (Nat)"/>
    <property type="match status" value="2"/>
</dbReference>